<proteinExistence type="inferred from homology"/>
<evidence type="ECO:0000256" key="1">
    <source>
        <dbReference type="ARBA" id="ARBA00022737"/>
    </source>
</evidence>
<sequence length="583" mass="65311">MFHTDVITSTIQNLSSLISNCVTAKSFNHAKALHSHLIKTAFFYDVFLANGLIDLYSKCGCVESTHKAFDDLPNKTTRSWNTLLSFYCKKGVFNEAYKLFDKMPQKNLVSYNSFISGLTRNESYEEAVKLFRVMQKGCGGLMLDEFTLGSIVGSCSCLSNVKWLRQVHGVAVIFGFHSNVILNNALIDAYGTCGEPNVSFSLFGSMLDKDVVSWTSMIVTYTRASRIADACKVFDETPIKNTVSWTALISGFAKSGRCYEALEAFRRMIGERVMPSAQTFVSVLDACASEALIGKGKQVHCQIIRCRNSGNLFNVYVCNALIDMYAKCGDMESAENLFEMMIYVRDVVSWNTLITGFAQNGCGEDSLVVFRRMVEANIEPNHVTFLGVLSACNHAGLVSEGLELLDSMERRYGVKAQSDHYALLIDLLGRNNRLKEAMGLIEKVSYGTKNHIAMWGALLGSCRVHGNLELARKAAEALFELEPENTGRYVMLSNIYAASGRWGDANNIRNVMKERGLKKEPACSWIELKNSKHEFVAKDKSHPQIDEIYEVNNKLVQHLIDVGYQPYLSYPYLLDEDDDFYFS</sequence>
<feature type="repeat" description="PPR" evidence="3">
    <location>
        <begin position="76"/>
        <end position="110"/>
    </location>
</feature>
<dbReference type="GO" id="GO:0009451">
    <property type="term" value="P:RNA modification"/>
    <property type="evidence" value="ECO:0007669"/>
    <property type="project" value="InterPro"/>
</dbReference>
<dbReference type="PROSITE" id="PS51375">
    <property type="entry name" value="PPR"/>
    <property type="match status" value="4"/>
</dbReference>
<dbReference type="EMBL" id="OX451737">
    <property type="protein sequence ID" value="CAI8598891.1"/>
    <property type="molecule type" value="Genomic_DNA"/>
</dbReference>
<evidence type="ECO:0000256" key="2">
    <source>
        <dbReference type="ARBA" id="ARBA00061659"/>
    </source>
</evidence>
<evidence type="ECO:0008006" key="6">
    <source>
        <dbReference type="Google" id="ProtNLM"/>
    </source>
</evidence>
<dbReference type="SUPFAM" id="SSF48452">
    <property type="entry name" value="TPR-like"/>
    <property type="match status" value="1"/>
</dbReference>
<dbReference type="NCBIfam" id="TIGR00756">
    <property type="entry name" value="PPR"/>
    <property type="match status" value="5"/>
</dbReference>
<dbReference type="AlphaFoldDB" id="A0AAV0ZLU3"/>
<dbReference type="Pfam" id="PF13041">
    <property type="entry name" value="PPR_2"/>
    <property type="match status" value="3"/>
</dbReference>
<name>A0AAV0ZLU3_VICFA</name>
<dbReference type="InterPro" id="IPR046960">
    <property type="entry name" value="PPR_At4g14850-like_plant"/>
</dbReference>
<evidence type="ECO:0000313" key="5">
    <source>
        <dbReference type="Proteomes" id="UP001157006"/>
    </source>
</evidence>
<dbReference type="FunFam" id="1.25.40.10:FF:000442">
    <property type="entry name" value="Pentatricopeptide repeat-containing protein At3g49710"/>
    <property type="match status" value="1"/>
</dbReference>
<protein>
    <recommendedName>
        <fullName evidence="6">Pentatricopeptide repeat-containing protein</fullName>
    </recommendedName>
</protein>
<dbReference type="Pfam" id="PF20430">
    <property type="entry name" value="Eplus_motif"/>
    <property type="match status" value="1"/>
</dbReference>
<keyword evidence="1" id="KW-0677">Repeat</keyword>
<dbReference type="PANTHER" id="PTHR47926">
    <property type="entry name" value="PENTATRICOPEPTIDE REPEAT-CONTAINING PROTEIN"/>
    <property type="match status" value="1"/>
</dbReference>
<feature type="repeat" description="PPR" evidence="3">
    <location>
        <begin position="346"/>
        <end position="380"/>
    </location>
</feature>
<accession>A0AAV0ZLU3</accession>
<comment type="similarity">
    <text evidence="2">Belongs to the PPR family. PCMP-E subfamily.</text>
</comment>
<dbReference type="Gene3D" id="1.25.40.10">
    <property type="entry name" value="Tetratricopeptide repeat domain"/>
    <property type="match status" value="3"/>
</dbReference>
<feature type="repeat" description="PPR" evidence="3">
    <location>
        <begin position="241"/>
        <end position="275"/>
    </location>
</feature>
<keyword evidence="5" id="KW-1185">Reference proteome</keyword>
<dbReference type="Pfam" id="PF01535">
    <property type="entry name" value="PPR"/>
    <property type="match status" value="5"/>
</dbReference>
<dbReference type="InterPro" id="IPR046848">
    <property type="entry name" value="E_motif"/>
</dbReference>
<dbReference type="Pfam" id="PF20431">
    <property type="entry name" value="E_motif"/>
    <property type="match status" value="1"/>
</dbReference>
<dbReference type="PANTHER" id="PTHR47926:SF346">
    <property type="entry name" value="PENTATRICOPEPTIDE REPEAT-CONTAINING PROTEIN"/>
    <property type="match status" value="1"/>
</dbReference>
<dbReference type="InterPro" id="IPR046849">
    <property type="entry name" value="E2_motif"/>
</dbReference>
<dbReference type="InterPro" id="IPR011990">
    <property type="entry name" value="TPR-like_helical_dom_sf"/>
</dbReference>
<gene>
    <name evidence="4" type="ORF">VFH_II149560</name>
</gene>
<evidence type="ECO:0000313" key="4">
    <source>
        <dbReference type="EMBL" id="CAI8598891.1"/>
    </source>
</evidence>
<reference evidence="4 5" key="1">
    <citation type="submission" date="2023-01" db="EMBL/GenBank/DDBJ databases">
        <authorList>
            <person name="Kreplak J."/>
        </authorList>
    </citation>
    <scope>NUCLEOTIDE SEQUENCE [LARGE SCALE GENOMIC DNA]</scope>
</reference>
<dbReference type="FunFam" id="1.25.40.10:FF:000031">
    <property type="entry name" value="Pentatricopeptide repeat-containing protein mitochondrial"/>
    <property type="match status" value="1"/>
</dbReference>
<dbReference type="FunFam" id="1.25.40.10:FF:000280">
    <property type="entry name" value="Pentatricopeptide repeat-containing protein"/>
    <property type="match status" value="1"/>
</dbReference>
<dbReference type="GO" id="GO:0003723">
    <property type="term" value="F:RNA binding"/>
    <property type="evidence" value="ECO:0007669"/>
    <property type="project" value="InterPro"/>
</dbReference>
<dbReference type="InterPro" id="IPR002885">
    <property type="entry name" value="PPR_rpt"/>
</dbReference>
<feature type="repeat" description="PPR" evidence="3">
    <location>
        <begin position="314"/>
        <end position="344"/>
    </location>
</feature>
<dbReference type="Proteomes" id="UP001157006">
    <property type="component" value="Chromosome 2"/>
</dbReference>
<evidence type="ECO:0000256" key="3">
    <source>
        <dbReference type="PROSITE-ProRule" id="PRU00708"/>
    </source>
</evidence>
<organism evidence="4 5">
    <name type="scientific">Vicia faba</name>
    <name type="common">Broad bean</name>
    <name type="synonym">Faba vulgaris</name>
    <dbReference type="NCBI Taxonomy" id="3906"/>
    <lineage>
        <taxon>Eukaryota</taxon>
        <taxon>Viridiplantae</taxon>
        <taxon>Streptophyta</taxon>
        <taxon>Embryophyta</taxon>
        <taxon>Tracheophyta</taxon>
        <taxon>Spermatophyta</taxon>
        <taxon>Magnoliopsida</taxon>
        <taxon>eudicotyledons</taxon>
        <taxon>Gunneridae</taxon>
        <taxon>Pentapetalae</taxon>
        <taxon>rosids</taxon>
        <taxon>fabids</taxon>
        <taxon>Fabales</taxon>
        <taxon>Fabaceae</taxon>
        <taxon>Papilionoideae</taxon>
        <taxon>50 kb inversion clade</taxon>
        <taxon>NPAAA clade</taxon>
        <taxon>Hologalegina</taxon>
        <taxon>IRL clade</taxon>
        <taxon>Fabeae</taxon>
        <taxon>Vicia</taxon>
    </lineage>
</organism>